<dbReference type="Proteomes" id="UP001202961">
    <property type="component" value="Unassembled WGS sequence"/>
</dbReference>
<proteinExistence type="predicted"/>
<sequence length="107" mass="12029">MNMRFNGEPSKVVRSFVISGVAITSAPAATETGTEATKELIEHSFKVHRRRLRPLDPPQSGKLVRAVDGDTEYTVWNSLQEPIEVGDRVKFCQEDDGTWSMVYKECV</sequence>
<organism evidence="1 2">
    <name type="scientific">Aporhodopirellula aestuarii</name>
    <dbReference type="NCBI Taxonomy" id="2950107"/>
    <lineage>
        <taxon>Bacteria</taxon>
        <taxon>Pseudomonadati</taxon>
        <taxon>Planctomycetota</taxon>
        <taxon>Planctomycetia</taxon>
        <taxon>Pirellulales</taxon>
        <taxon>Pirellulaceae</taxon>
        <taxon>Aporhodopirellula</taxon>
    </lineage>
</organism>
<dbReference type="RefSeq" id="WP_250931797.1">
    <property type="nucleotide sequence ID" value="NZ_JAMQBK010000073.1"/>
</dbReference>
<reference evidence="1 2" key="1">
    <citation type="journal article" date="2022" name="Syst. Appl. Microbiol.">
        <title>Rhodopirellula aestuarii sp. nov., a novel member of the genus Rhodopirellula isolated from brackish sediments collected in the Tagus River estuary, Portugal.</title>
        <authorList>
            <person name="Vitorino I.R."/>
            <person name="Klimek D."/>
            <person name="Calusinska M."/>
            <person name="Lobo-da-Cunha A."/>
            <person name="Vasconcelos V."/>
            <person name="Lage O.M."/>
        </authorList>
    </citation>
    <scope>NUCLEOTIDE SEQUENCE [LARGE SCALE GENOMIC DNA]</scope>
    <source>
        <strain evidence="1 2">ICT_H3.1</strain>
    </source>
</reference>
<name>A0ABT0UAM6_9BACT</name>
<gene>
    <name evidence="1" type="ORF">NB063_25160</name>
</gene>
<evidence type="ECO:0000313" key="2">
    <source>
        <dbReference type="Proteomes" id="UP001202961"/>
    </source>
</evidence>
<comment type="caution">
    <text evidence="1">The sequence shown here is derived from an EMBL/GenBank/DDBJ whole genome shotgun (WGS) entry which is preliminary data.</text>
</comment>
<dbReference type="EMBL" id="JAMQBK010000073">
    <property type="protein sequence ID" value="MCM2373919.1"/>
    <property type="molecule type" value="Genomic_DNA"/>
</dbReference>
<accession>A0ABT0UAM6</accession>
<protein>
    <submittedName>
        <fullName evidence="1">Uncharacterized protein</fullName>
    </submittedName>
</protein>
<keyword evidence="2" id="KW-1185">Reference proteome</keyword>
<evidence type="ECO:0000313" key="1">
    <source>
        <dbReference type="EMBL" id="MCM2373919.1"/>
    </source>
</evidence>